<dbReference type="NCBIfam" id="TIGR00492">
    <property type="entry name" value="alr"/>
    <property type="match status" value="1"/>
</dbReference>
<keyword evidence="4 5" id="KW-0413">Isomerase</keyword>
<dbReference type="InterPro" id="IPR011079">
    <property type="entry name" value="Ala_racemase_C"/>
</dbReference>
<dbReference type="InterPro" id="IPR029066">
    <property type="entry name" value="PLP-binding_barrel"/>
</dbReference>
<dbReference type="Gene3D" id="2.40.37.10">
    <property type="entry name" value="Lyase, Ornithine Decarboxylase, Chain A, domain 1"/>
    <property type="match status" value="1"/>
</dbReference>
<protein>
    <recommendedName>
        <fullName evidence="5">Alanine racemase</fullName>
        <ecNumber evidence="5">5.1.1.1</ecNumber>
    </recommendedName>
</protein>
<dbReference type="AlphaFoldDB" id="A0A1X0XW59"/>
<dbReference type="FunFam" id="3.20.20.10:FF:000002">
    <property type="entry name" value="Alanine racemase"/>
    <property type="match status" value="1"/>
</dbReference>
<feature type="active site" description="Proton acceptor; specific for D-alanine" evidence="5">
    <location>
        <position position="37"/>
    </location>
</feature>
<dbReference type="HAMAP" id="MF_01201">
    <property type="entry name" value="Ala_racemase"/>
    <property type="match status" value="1"/>
</dbReference>
<keyword evidence="3 5" id="KW-0663">Pyridoxal phosphate</keyword>
<dbReference type="Gene3D" id="3.20.20.10">
    <property type="entry name" value="Alanine racemase"/>
    <property type="match status" value="1"/>
</dbReference>
<feature type="binding site" evidence="5 7">
    <location>
        <position position="135"/>
    </location>
    <ligand>
        <name>substrate</name>
    </ligand>
</feature>
<dbReference type="InterPro" id="IPR020622">
    <property type="entry name" value="Ala_racemase_pyridoxalP-BS"/>
</dbReference>
<dbReference type="RefSeq" id="WP_085011441.1">
    <property type="nucleotide sequence ID" value="NZ_NAAD01000021.1"/>
</dbReference>
<dbReference type="InterPro" id="IPR001608">
    <property type="entry name" value="Ala_racemase_N"/>
</dbReference>
<dbReference type="CDD" id="cd00430">
    <property type="entry name" value="PLPDE_III_AR"/>
    <property type="match status" value="1"/>
</dbReference>
<evidence type="ECO:0000256" key="1">
    <source>
        <dbReference type="ARBA" id="ARBA00000316"/>
    </source>
</evidence>
<dbReference type="Proteomes" id="UP000193136">
    <property type="component" value="Unassembled WGS sequence"/>
</dbReference>
<name>A0A1X0XW59_9BACT</name>
<reference evidence="9 10" key="1">
    <citation type="submission" date="2017-03" db="EMBL/GenBank/DDBJ databases">
        <title>Genome sequence of Geothermobacter sp. EPR-M, Deep-Sea Iron Reducer.</title>
        <authorList>
            <person name="Tully B."/>
            <person name="Savalia P."/>
            <person name="Abuyen K."/>
            <person name="Baughan C."/>
            <person name="Romero E."/>
            <person name="Ronkowski C."/>
            <person name="Torres B."/>
            <person name="Tremblay J."/>
            <person name="Trujillo A."/>
            <person name="Tyler M."/>
            <person name="Perez-Rodriguez I."/>
            <person name="Amend J."/>
        </authorList>
    </citation>
    <scope>NUCLEOTIDE SEQUENCE [LARGE SCALE GENOMIC DNA]</scope>
    <source>
        <strain evidence="9 10">EPR-M</strain>
    </source>
</reference>
<dbReference type="EC" id="5.1.1.1" evidence="5"/>
<dbReference type="GO" id="GO:0030170">
    <property type="term" value="F:pyridoxal phosphate binding"/>
    <property type="evidence" value="ECO:0007669"/>
    <property type="project" value="UniProtKB-UniRule"/>
</dbReference>
<dbReference type="PANTHER" id="PTHR30511:SF0">
    <property type="entry name" value="ALANINE RACEMASE, CATABOLIC-RELATED"/>
    <property type="match status" value="1"/>
</dbReference>
<dbReference type="EMBL" id="NAAD01000021">
    <property type="protein sequence ID" value="ORJ57125.1"/>
    <property type="molecule type" value="Genomic_DNA"/>
</dbReference>
<proteinExistence type="inferred from homology"/>
<organism evidence="9 10">
    <name type="scientific">Geothermobacter hydrogeniphilus</name>
    <dbReference type="NCBI Taxonomy" id="1969733"/>
    <lineage>
        <taxon>Bacteria</taxon>
        <taxon>Pseudomonadati</taxon>
        <taxon>Thermodesulfobacteriota</taxon>
        <taxon>Desulfuromonadia</taxon>
        <taxon>Desulfuromonadales</taxon>
        <taxon>Geothermobacteraceae</taxon>
        <taxon>Geothermobacter</taxon>
    </lineage>
</organism>
<gene>
    <name evidence="9" type="ORF">B5V00_13995</name>
</gene>
<evidence type="ECO:0000259" key="8">
    <source>
        <dbReference type="SMART" id="SM01005"/>
    </source>
</evidence>
<dbReference type="UniPathway" id="UPA00042">
    <property type="reaction ID" value="UER00497"/>
</dbReference>
<dbReference type="InterPro" id="IPR009006">
    <property type="entry name" value="Ala_racemase/Decarboxylase_C"/>
</dbReference>
<evidence type="ECO:0000256" key="7">
    <source>
        <dbReference type="PIRSR" id="PIRSR600821-52"/>
    </source>
</evidence>
<dbReference type="SUPFAM" id="SSF50621">
    <property type="entry name" value="Alanine racemase C-terminal domain-like"/>
    <property type="match status" value="1"/>
</dbReference>
<comment type="similarity">
    <text evidence="5">Belongs to the alanine racemase family.</text>
</comment>
<dbReference type="PANTHER" id="PTHR30511">
    <property type="entry name" value="ALANINE RACEMASE"/>
    <property type="match status" value="1"/>
</dbReference>
<evidence type="ECO:0000256" key="6">
    <source>
        <dbReference type="PIRSR" id="PIRSR600821-50"/>
    </source>
</evidence>
<feature type="domain" description="Alanine racemase C-terminal" evidence="8">
    <location>
        <begin position="254"/>
        <end position="382"/>
    </location>
</feature>
<feature type="active site" description="Proton acceptor; specific for L-alanine" evidence="5">
    <location>
        <position position="275"/>
    </location>
</feature>
<comment type="catalytic activity">
    <reaction evidence="1 5">
        <text>L-alanine = D-alanine</text>
        <dbReference type="Rhea" id="RHEA:20249"/>
        <dbReference type="ChEBI" id="CHEBI:57416"/>
        <dbReference type="ChEBI" id="CHEBI:57972"/>
        <dbReference type="EC" id="5.1.1.1"/>
    </reaction>
</comment>
<comment type="function">
    <text evidence="5">Catalyzes the interconversion of L-alanine and D-alanine. May also act on other amino acids.</text>
</comment>
<dbReference type="SMART" id="SM01005">
    <property type="entry name" value="Ala_racemase_C"/>
    <property type="match status" value="1"/>
</dbReference>
<keyword evidence="10" id="KW-1185">Reference proteome</keyword>
<comment type="cofactor">
    <cofactor evidence="2 5 6">
        <name>pyridoxal 5'-phosphate</name>
        <dbReference type="ChEBI" id="CHEBI:597326"/>
    </cofactor>
</comment>
<dbReference type="PROSITE" id="PS00395">
    <property type="entry name" value="ALANINE_RACEMASE"/>
    <property type="match status" value="1"/>
</dbReference>
<dbReference type="GO" id="GO:0005829">
    <property type="term" value="C:cytosol"/>
    <property type="evidence" value="ECO:0007669"/>
    <property type="project" value="TreeGrafter"/>
</dbReference>
<feature type="binding site" evidence="5 7">
    <location>
        <position position="323"/>
    </location>
    <ligand>
        <name>substrate</name>
    </ligand>
</feature>
<dbReference type="STRING" id="1969733.B5V00_13995"/>
<evidence type="ECO:0000313" key="10">
    <source>
        <dbReference type="Proteomes" id="UP000193136"/>
    </source>
</evidence>
<sequence>MEAHSVWAEIDLQAIAHNLGEIRRLVAPQTEIMAVVKADGYGHGALQVARTALEHGATRLAVARGDEALSLREAGIDAPILVFGGVPAGQLQRLIGYDLTFTIFSRTMAETLSAAALQAGRALSVHLKVDTGMGRLGFNRDPLALDDRPERRIQREILAVAAMPGLELEGIYTHFASADASDKTFAHWQFRLFMELLEMLSRDGLHFPLRHAANSAAILDLPDAHLDLVRAGIMLYGLSPTSDRGRPDIDLRPAMQFKTRISQIKEVPAGFPVSYGSSYRTMQSTRLATVSVGYADGLNRLLSSRVNMLVKGVRVPVVGRICMDQSVLDVGAVPGVRCGDEVVVFGRQGAAELPVGELAALLDTINYEIVSTLTARVPRIYPG</sequence>
<dbReference type="GO" id="GO:0030632">
    <property type="term" value="P:D-alanine biosynthetic process"/>
    <property type="evidence" value="ECO:0007669"/>
    <property type="project" value="UniProtKB-UniRule"/>
</dbReference>
<dbReference type="SUPFAM" id="SSF51419">
    <property type="entry name" value="PLP-binding barrel"/>
    <property type="match status" value="1"/>
</dbReference>
<dbReference type="OrthoDB" id="9813814at2"/>
<dbReference type="Pfam" id="PF00842">
    <property type="entry name" value="Ala_racemase_C"/>
    <property type="match status" value="1"/>
</dbReference>
<evidence type="ECO:0000256" key="5">
    <source>
        <dbReference type="HAMAP-Rule" id="MF_01201"/>
    </source>
</evidence>
<evidence type="ECO:0000256" key="3">
    <source>
        <dbReference type="ARBA" id="ARBA00022898"/>
    </source>
</evidence>
<dbReference type="GO" id="GO:0009252">
    <property type="term" value="P:peptidoglycan biosynthetic process"/>
    <property type="evidence" value="ECO:0007669"/>
    <property type="project" value="TreeGrafter"/>
</dbReference>
<evidence type="ECO:0000313" key="9">
    <source>
        <dbReference type="EMBL" id="ORJ57125.1"/>
    </source>
</evidence>
<evidence type="ECO:0000256" key="4">
    <source>
        <dbReference type="ARBA" id="ARBA00023235"/>
    </source>
</evidence>
<dbReference type="PRINTS" id="PR00992">
    <property type="entry name" value="ALARACEMASE"/>
</dbReference>
<evidence type="ECO:0000256" key="2">
    <source>
        <dbReference type="ARBA" id="ARBA00001933"/>
    </source>
</evidence>
<dbReference type="Pfam" id="PF01168">
    <property type="entry name" value="Ala_racemase_N"/>
    <property type="match status" value="1"/>
</dbReference>
<comment type="caution">
    <text evidence="9">The sequence shown here is derived from an EMBL/GenBank/DDBJ whole genome shotgun (WGS) entry which is preliminary data.</text>
</comment>
<comment type="pathway">
    <text evidence="5">Amino-acid biosynthesis; D-alanine biosynthesis; D-alanine from L-alanine: step 1/1.</text>
</comment>
<dbReference type="InterPro" id="IPR000821">
    <property type="entry name" value="Ala_racemase"/>
</dbReference>
<feature type="modified residue" description="N6-(pyridoxal phosphate)lysine" evidence="5 6">
    <location>
        <position position="37"/>
    </location>
</feature>
<accession>A0A1X0XW59</accession>
<dbReference type="GO" id="GO:0008784">
    <property type="term" value="F:alanine racemase activity"/>
    <property type="evidence" value="ECO:0007669"/>
    <property type="project" value="UniProtKB-UniRule"/>
</dbReference>